<evidence type="ECO:0000313" key="2">
    <source>
        <dbReference type="EMBL" id="KOM43158.1"/>
    </source>
</evidence>
<accession>A0A0L9UK61</accession>
<protein>
    <submittedName>
        <fullName evidence="2">Uncharacterized protein</fullName>
    </submittedName>
</protein>
<feature type="compositionally biased region" description="Basic and acidic residues" evidence="1">
    <location>
        <begin position="96"/>
        <end position="106"/>
    </location>
</feature>
<feature type="compositionally biased region" description="Polar residues" evidence="1">
    <location>
        <begin position="30"/>
        <end position="46"/>
    </location>
</feature>
<evidence type="ECO:0000313" key="3">
    <source>
        <dbReference type="Proteomes" id="UP000053144"/>
    </source>
</evidence>
<evidence type="ECO:0000256" key="1">
    <source>
        <dbReference type="SAM" id="MobiDB-lite"/>
    </source>
</evidence>
<dbReference type="Proteomes" id="UP000053144">
    <property type="component" value="Chromosome 5"/>
</dbReference>
<name>A0A0L9UK61_PHAAN</name>
<dbReference type="Gramene" id="KOM43158">
    <property type="protein sequence ID" value="KOM43158"/>
    <property type="gene ID" value="LR48_Vigan05g076200"/>
</dbReference>
<dbReference type="AlphaFoldDB" id="A0A0L9UK61"/>
<sequence length="106" mass="11818">MLKITSNNATRVHTKSSQQPGKLTFDEGESSTTVWRRQSATKPSTVASLRRRRVFDYNESSTATNLREPSTAASEPLTNGKGRTFGNLRGGKRKRENCDGEKEKKT</sequence>
<feature type="compositionally biased region" description="Polar residues" evidence="1">
    <location>
        <begin position="58"/>
        <end position="77"/>
    </location>
</feature>
<proteinExistence type="predicted"/>
<feature type="region of interest" description="Disordered" evidence="1">
    <location>
        <begin position="1"/>
        <end position="46"/>
    </location>
</feature>
<reference evidence="3" key="1">
    <citation type="journal article" date="2015" name="Proc. Natl. Acad. Sci. U.S.A.">
        <title>Genome sequencing of adzuki bean (Vigna angularis) provides insight into high starch and low fat accumulation and domestication.</title>
        <authorList>
            <person name="Yang K."/>
            <person name="Tian Z."/>
            <person name="Chen C."/>
            <person name="Luo L."/>
            <person name="Zhao B."/>
            <person name="Wang Z."/>
            <person name="Yu L."/>
            <person name="Li Y."/>
            <person name="Sun Y."/>
            <person name="Li W."/>
            <person name="Chen Y."/>
            <person name="Li Y."/>
            <person name="Zhang Y."/>
            <person name="Ai D."/>
            <person name="Zhao J."/>
            <person name="Shang C."/>
            <person name="Ma Y."/>
            <person name="Wu B."/>
            <person name="Wang M."/>
            <person name="Gao L."/>
            <person name="Sun D."/>
            <person name="Zhang P."/>
            <person name="Guo F."/>
            <person name="Wang W."/>
            <person name="Li Y."/>
            <person name="Wang J."/>
            <person name="Varshney R.K."/>
            <person name="Wang J."/>
            <person name="Ling H.Q."/>
            <person name="Wan P."/>
        </authorList>
    </citation>
    <scope>NUCLEOTIDE SEQUENCE</scope>
    <source>
        <strain evidence="3">cv. Jingnong 6</strain>
    </source>
</reference>
<feature type="compositionally biased region" description="Polar residues" evidence="1">
    <location>
        <begin position="1"/>
        <end position="21"/>
    </location>
</feature>
<feature type="region of interest" description="Disordered" evidence="1">
    <location>
        <begin position="58"/>
        <end position="106"/>
    </location>
</feature>
<gene>
    <name evidence="2" type="ORF">LR48_Vigan05g076200</name>
</gene>
<organism evidence="2 3">
    <name type="scientific">Phaseolus angularis</name>
    <name type="common">Azuki bean</name>
    <name type="synonym">Vigna angularis</name>
    <dbReference type="NCBI Taxonomy" id="3914"/>
    <lineage>
        <taxon>Eukaryota</taxon>
        <taxon>Viridiplantae</taxon>
        <taxon>Streptophyta</taxon>
        <taxon>Embryophyta</taxon>
        <taxon>Tracheophyta</taxon>
        <taxon>Spermatophyta</taxon>
        <taxon>Magnoliopsida</taxon>
        <taxon>eudicotyledons</taxon>
        <taxon>Gunneridae</taxon>
        <taxon>Pentapetalae</taxon>
        <taxon>rosids</taxon>
        <taxon>fabids</taxon>
        <taxon>Fabales</taxon>
        <taxon>Fabaceae</taxon>
        <taxon>Papilionoideae</taxon>
        <taxon>50 kb inversion clade</taxon>
        <taxon>NPAAA clade</taxon>
        <taxon>indigoferoid/millettioid clade</taxon>
        <taxon>Phaseoleae</taxon>
        <taxon>Vigna</taxon>
    </lineage>
</organism>
<dbReference type="EMBL" id="CM003375">
    <property type="protein sequence ID" value="KOM43158.1"/>
    <property type="molecule type" value="Genomic_DNA"/>
</dbReference>